<evidence type="ECO:0000313" key="7">
    <source>
        <dbReference type="EMBL" id="SHH22754.1"/>
    </source>
</evidence>
<keyword evidence="8" id="KW-1185">Reference proteome</keyword>
<dbReference type="OrthoDB" id="1695729at2"/>
<dbReference type="GO" id="GO:0030313">
    <property type="term" value="C:cell envelope"/>
    <property type="evidence" value="ECO:0007669"/>
    <property type="project" value="UniProtKB-SubCell"/>
</dbReference>
<feature type="coiled-coil region" evidence="3">
    <location>
        <begin position="206"/>
        <end position="254"/>
    </location>
</feature>
<dbReference type="RefSeq" id="WP_073184092.1">
    <property type="nucleotide sequence ID" value="NZ_FQXI01000004.1"/>
</dbReference>
<dbReference type="Proteomes" id="UP000184032">
    <property type="component" value="Unassembled WGS sequence"/>
</dbReference>
<feature type="region of interest" description="Disordered" evidence="4">
    <location>
        <begin position="254"/>
        <end position="279"/>
    </location>
</feature>
<dbReference type="PANTHER" id="PTHR32347">
    <property type="entry name" value="EFFLUX SYSTEM COMPONENT YKNX-RELATED"/>
    <property type="match status" value="1"/>
</dbReference>
<dbReference type="InterPro" id="IPR058636">
    <property type="entry name" value="Beta-barrel_YknX"/>
</dbReference>
<dbReference type="EMBL" id="FQXI01000004">
    <property type="protein sequence ID" value="SHH22754.1"/>
    <property type="molecule type" value="Genomic_DNA"/>
</dbReference>
<evidence type="ECO:0000256" key="4">
    <source>
        <dbReference type="SAM" id="MobiDB-lite"/>
    </source>
</evidence>
<evidence type="ECO:0000256" key="5">
    <source>
        <dbReference type="SAM" id="Phobius"/>
    </source>
</evidence>
<dbReference type="Pfam" id="PF25990">
    <property type="entry name" value="Beta-barrel_YknX"/>
    <property type="match status" value="1"/>
</dbReference>
<comment type="subcellular location">
    <subcellularLocation>
        <location evidence="1">Cell envelope</location>
    </subcellularLocation>
</comment>
<keyword evidence="2 3" id="KW-0175">Coiled coil</keyword>
<reference evidence="7 8" key="1">
    <citation type="submission" date="2016-11" db="EMBL/GenBank/DDBJ databases">
        <authorList>
            <person name="Jaros S."/>
            <person name="Januszkiewicz K."/>
            <person name="Wedrychowicz H."/>
        </authorList>
    </citation>
    <scope>NUCLEOTIDE SEQUENCE [LARGE SCALE GENOMIC DNA]</scope>
    <source>
        <strain evidence="7 8">DSM 21120</strain>
    </source>
</reference>
<evidence type="ECO:0000256" key="2">
    <source>
        <dbReference type="ARBA" id="ARBA00023054"/>
    </source>
</evidence>
<dbReference type="STRING" id="1120995.SAMN02745245_00867"/>
<evidence type="ECO:0000259" key="6">
    <source>
        <dbReference type="Pfam" id="PF25990"/>
    </source>
</evidence>
<gene>
    <name evidence="7" type="ORF">SAMN02745245_00867</name>
</gene>
<evidence type="ECO:0000256" key="3">
    <source>
        <dbReference type="SAM" id="Coils"/>
    </source>
</evidence>
<feature type="compositionally biased region" description="Polar residues" evidence="4">
    <location>
        <begin position="255"/>
        <end position="265"/>
    </location>
</feature>
<accession>A0A1M5R8T1</accession>
<feature type="region of interest" description="Disordered" evidence="4">
    <location>
        <begin position="325"/>
        <end position="348"/>
    </location>
</feature>
<protein>
    <submittedName>
        <fullName evidence="7">HlyD family secretion protein</fullName>
    </submittedName>
</protein>
<dbReference type="AlphaFoldDB" id="A0A1M5R8T1"/>
<proteinExistence type="predicted"/>
<dbReference type="PANTHER" id="PTHR32347:SF14">
    <property type="entry name" value="EFFLUX SYSTEM COMPONENT YKNX-RELATED"/>
    <property type="match status" value="1"/>
</dbReference>
<evidence type="ECO:0000313" key="8">
    <source>
        <dbReference type="Proteomes" id="UP000184032"/>
    </source>
</evidence>
<dbReference type="Gene3D" id="2.40.30.170">
    <property type="match status" value="1"/>
</dbReference>
<dbReference type="Gene3D" id="2.40.420.20">
    <property type="match status" value="1"/>
</dbReference>
<keyword evidence="5" id="KW-0812">Transmembrane</keyword>
<feature type="domain" description="YknX-like beta-barrel" evidence="6">
    <location>
        <begin position="448"/>
        <end position="531"/>
    </location>
</feature>
<keyword evidence="5" id="KW-0472">Membrane</keyword>
<dbReference type="Gene3D" id="1.10.287.470">
    <property type="entry name" value="Helix hairpin bin"/>
    <property type="match status" value="1"/>
</dbReference>
<name>A0A1M5R8T1_9FIRM</name>
<sequence length="622" mass="68056">MEKVKSVLGKVKGFIIRNKKKIIIVAIVLIAVWFLFFRSKGKSDYTVVSKSDTVSLTREDFTSSVSETGKVKSEKSNPIYPEKALPISEINVKVGDVVSEGDVIARLDDSTIRQQIAQTQATIGATSKSAGAQIDSAKTQLDGALKNREKGTDAAISGADSSVDSAYDAWQSAEKTYQDFRKSLDERYNDALIAAESSEETTNSGVQSAELNYTQAQEELRETQDTASKNREWARDEQRTVDRLDDEIKSLGMQAKNTNTGSGNVATGALESDVPTSGTRLTDAQTELTEAKSKLAKYEAAAEAAENSISTYERKVEQMRLALETARKTEETDKNKTERNEKSREDQLETYRKAAESAKNSYDNALKNLEVTRVSSEDQVKALENSLKIAQASGDTSTSQVSLKYLYEDLDKTVIRAPISGTVTAENMELGQTPTGSLCTIETVDDQVIESSVKEFDLNSVKVGMKVIVTSDALGKSKPFEGRVISVDPAPAPAETLPTGTSAGSAKNVTYNTKIKLDTHSEELKPGMTIRAKYILEEQKNVYSIPTTAIYEKNGKDFILAATTNKKGTKLKEIEVITGLENDVEIIIQSDKLKDGMVVITSPDKYSSEQEVEFVDDTQVDI</sequence>
<keyword evidence="5" id="KW-1133">Transmembrane helix</keyword>
<evidence type="ECO:0000256" key="1">
    <source>
        <dbReference type="ARBA" id="ARBA00004196"/>
    </source>
</evidence>
<dbReference type="SUPFAM" id="SSF57997">
    <property type="entry name" value="Tropomyosin"/>
    <property type="match status" value="1"/>
</dbReference>
<organism evidence="7 8">
    <name type="scientific">Anaerosphaera aminiphila DSM 21120</name>
    <dbReference type="NCBI Taxonomy" id="1120995"/>
    <lineage>
        <taxon>Bacteria</taxon>
        <taxon>Bacillati</taxon>
        <taxon>Bacillota</taxon>
        <taxon>Tissierellia</taxon>
        <taxon>Tissierellales</taxon>
        <taxon>Peptoniphilaceae</taxon>
        <taxon>Anaerosphaera</taxon>
    </lineage>
</organism>
<dbReference type="Gene3D" id="2.40.50.100">
    <property type="match status" value="2"/>
</dbReference>
<dbReference type="InterPro" id="IPR050465">
    <property type="entry name" value="UPF0194_transport"/>
</dbReference>
<feature type="transmembrane region" description="Helical" evidence="5">
    <location>
        <begin position="21"/>
        <end position="37"/>
    </location>
</feature>